<dbReference type="EMBL" id="VUJU01005352">
    <property type="protein sequence ID" value="KAF0751504.1"/>
    <property type="molecule type" value="Genomic_DNA"/>
</dbReference>
<evidence type="ECO:0000313" key="1">
    <source>
        <dbReference type="EMBL" id="KAF0751504.1"/>
    </source>
</evidence>
<dbReference type="AlphaFoldDB" id="A0A6G0Y9J7"/>
<protein>
    <submittedName>
        <fullName evidence="1">DNA pol B 2 domain-containing protein</fullName>
    </submittedName>
</protein>
<keyword evidence="2" id="KW-1185">Reference proteome</keyword>
<comment type="caution">
    <text evidence="1">The sequence shown here is derived from an EMBL/GenBank/DDBJ whole genome shotgun (WGS) entry which is preliminary data.</text>
</comment>
<dbReference type="GO" id="GO:0071897">
    <property type="term" value="P:DNA biosynthetic process"/>
    <property type="evidence" value="ECO:0007669"/>
    <property type="project" value="UniProtKB-ARBA"/>
</dbReference>
<gene>
    <name evidence="1" type="ORF">FWK35_00033170</name>
</gene>
<dbReference type="Proteomes" id="UP000478052">
    <property type="component" value="Unassembled WGS sequence"/>
</dbReference>
<proteinExistence type="predicted"/>
<organism evidence="1 2">
    <name type="scientific">Aphis craccivora</name>
    <name type="common">Cowpea aphid</name>
    <dbReference type="NCBI Taxonomy" id="307492"/>
    <lineage>
        <taxon>Eukaryota</taxon>
        <taxon>Metazoa</taxon>
        <taxon>Ecdysozoa</taxon>
        <taxon>Arthropoda</taxon>
        <taxon>Hexapoda</taxon>
        <taxon>Insecta</taxon>
        <taxon>Pterygota</taxon>
        <taxon>Neoptera</taxon>
        <taxon>Paraneoptera</taxon>
        <taxon>Hemiptera</taxon>
        <taxon>Sternorrhyncha</taxon>
        <taxon>Aphidomorpha</taxon>
        <taxon>Aphidoidea</taxon>
        <taxon>Aphididae</taxon>
        <taxon>Aphidini</taxon>
        <taxon>Aphis</taxon>
        <taxon>Aphis</taxon>
    </lineage>
</organism>
<accession>A0A6G0Y9J7</accession>
<dbReference type="OrthoDB" id="6610558at2759"/>
<reference evidence="1 2" key="1">
    <citation type="submission" date="2019-08" db="EMBL/GenBank/DDBJ databases">
        <title>Whole genome of Aphis craccivora.</title>
        <authorList>
            <person name="Voronova N.V."/>
            <person name="Shulinski R.S."/>
            <person name="Bandarenka Y.V."/>
            <person name="Zhorov D.G."/>
            <person name="Warner D."/>
        </authorList>
    </citation>
    <scope>NUCLEOTIDE SEQUENCE [LARGE SCALE GENOMIC DNA]</scope>
    <source>
        <strain evidence="1">180601</strain>
        <tissue evidence="1">Whole Body</tissue>
    </source>
</reference>
<dbReference type="InterPro" id="IPR043502">
    <property type="entry name" value="DNA/RNA_pol_sf"/>
</dbReference>
<name>A0A6G0Y9J7_APHCR</name>
<evidence type="ECO:0000313" key="2">
    <source>
        <dbReference type="Proteomes" id="UP000478052"/>
    </source>
</evidence>
<sequence length="100" mass="11970">MATKIHRVLEFSQSRWLKVFIDFNTDLRSKAKNDFEKEYFKLMNNSVYGRTMMNVRNHVDIRLCSNGYQVEKLIAKPNFDKRTIFTENLAAIHLKKKNRN</sequence>
<dbReference type="SUPFAM" id="SSF56672">
    <property type="entry name" value="DNA/RNA polymerases"/>
    <property type="match status" value="1"/>
</dbReference>